<keyword evidence="2" id="KW-0539">Nucleus</keyword>
<feature type="domain" description="WHIM1" evidence="4">
    <location>
        <begin position="124"/>
        <end position="164"/>
    </location>
</feature>
<comment type="subcellular location">
    <subcellularLocation>
        <location evidence="1">Nucleus</location>
    </subcellularLocation>
</comment>
<feature type="region of interest" description="Disordered" evidence="3">
    <location>
        <begin position="1"/>
        <end position="23"/>
    </location>
</feature>
<feature type="compositionally biased region" description="Polar residues" evidence="3">
    <location>
        <begin position="581"/>
        <end position="592"/>
    </location>
</feature>
<organism evidence="5 6">
    <name type="scientific">Botryobasidium botryosum (strain FD-172 SS1)</name>
    <dbReference type="NCBI Taxonomy" id="930990"/>
    <lineage>
        <taxon>Eukaryota</taxon>
        <taxon>Fungi</taxon>
        <taxon>Dikarya</taxon>
        <taxon>Basidiomycota</taxon>
        <taxon>Agaricomycotina</taxon>
        <taxon>Agaricomycetes</taxon>
        <taxon>Cantharellales</taxon>
        <taxon>Botryobasidiaceae</taxon>
        <taxon>Botryobasidium</taxon>
    </lineage>
</organism>
<accession>A0A067N8B9</accession>
<evidence type="ECO:0000256" key="1">
    <source>
        <dbReference type="ARBA" id="ARBA00004123"/>
    </source>
</evidence>
<reference evidence="6" key="1">
    <citation type="journal article" date="2014" name="Proc. Natl. Acad. Sci. U.S.A.">
        <title>Extensive sampling of basidiomycete genomes demonstrates inadequacy of the white-rot/brown-rot paradigm for wood decay fungi.</title>
        <authorList>
            <person name="Riley R."/>
            <person name="Salamov A.A."/>
            <person name="Brown D.W."/>
            <person name="Nagy L.G."/>
            <person name="Floudas D."/>
            <person name="Held B.W."/>
            <person name="Levasseur A."/>
            <person name="Lombard V."/>
            <person name="Morin E."/>
            <person name="Otillar R."/>
            <person name="Lindquist E.A."/>
            <person name="Sun H."/>
            <person name="LaButti K.M."/>
            <person name="Schmutz J."/>
            <person name="Jabbour D."/>
            <person name="Luo H."/>
            <person name="Baker S.E."/>
            <person name="Pisabarro A.G."/>
            <person name="Walton J.D."/>
            <person name="Blanchette R.A."/>
            <person name="Henrissat B."/>
            <person name="Martin F."/>
            <person name="Cullen D."/>
            <person name="Hibbett D.S."/>
            <person name="Grigoriev I.V."/>
        </authorList>
    </citation>
    <scope>NUCLEOTIDE SEQUENCE [LARGE SCALE GENOMIC DNA]</scope>
    <source>
        <strain evidence="6">FD-172 SS1</strain>
    </source>
</reference>
<evidence type="ECO:0000313" key="5">
    <source>
        <dbReference type="EMBL" id="KDQ20327.1"/>
    </source>
</evidence>
<sequence>MATKLPPAPKAAPAAAAPAKPPVASHPSERWESAFVYAFVCKFAGLKGKVDGLDSPMDFEEALLSSGAHPVIEAILCKFILTLRPNSRNVDAARLPKHLAAVMDELSRSSERGVWWNETTRENVNPLAGTDGFFSLDWNLKLEILRQLVEWQLVHATHIRSLIDTAWGVKAAKHKKRQEGEDRVPPPSGDPNSMENLRMIPFGQDSKRKRYWVVDDSPRIYSSTNPWKTHCPFTAVSNTVEEFHKVVDELKAAAPPTADTPRRNKFDIAHLDLIKKLETEQFPKVEAELARIAKARKRQQQKNYLLAQAEVRVTRTRRQTRRPDYVYNDDADEEVDNEGDDYAYEPDEEEVYNVGRRRSTRAAAAANTRKRDSDAVNATEWRGERRSSRLGGAAETIAALDERPRKKSRMSSVSTSGFPEDEASGATPTPSVSEGGTSTAANGNGAAKKSLNGASKIKPTEIALDTVAGKKKSKFWYYAVEPIPGVAGAALAESAGDSSAGNGNGSRNGSRNGNGNGSASGKTGDRTSIPPEVSEGFNGLTAGSSEYTGSVNGNGNGNGNGYARGPVSSADRHYTPGTEAAESNSNMSVSEG</sequence>
<feature type="compositionally biased region" description="Pro residues" evidence="3">
    <location>
        <begin position="1"/>
        <end position="10"/>
    </location>
</feature>
<feature type="compositionally biased region" description="Gly residues" evidence="3">
    <location>
        <begin position="552"/>
        <end position="562"/>
    </location>
</feature>
<evidence type="ECO:0000256" key="2">
    <source>
        <dbReference type="ARBA" id="ARBA00023242"/>
    </source>
</evidence>
<dbReference type="EMBL" id="KL198018">
    <property type="protein sequence ID" value="KDQ20327.1"/>
    <property type="molecule type" value="Genomic_DNA"/>
</dbReference>
<name>A0A067N8B9_BOTB1</name>
<dbReference type="HOGENOM" id="CLU_035260_1_0_1"/>
<evidence type="ECO:0000256" key="3">
    <source>
        <dbReference type="SAM" id="MobiDB-lite"/>
    </source>
</evidence>
<feature type="compositionally biased region" description="Polar residues" evidence="3">
    <location>
        <begin position="541"/>
        <end position="551"/>
    </location>
</feature>
<gene>
    <name evidence="5" type="ORF">BOTBODRAFT_27751</name>
</gene>
<dbReference type="InterPro" id="IPR028942">
    <property type="entry name" value="WHIM1_dom"/>
</dbReference>
<dbReference type="PANTHER" id="PTHR42107:SF1">
    <property type="entry name" value="WHIM1 DOMAIN-CONTAINING PROTEIN"/>
    <property type="match status" value="1"/>
</dbReference>
<keyword evidence="6" id="KW-1185">Reference proteome</keyword>
<protein>
    <recommendedName>
        <fullName evidence="4">WHIM1 domain-containing protein</fullName>
    </recommendedName>
</protein>
<dbReference type="GO" id="GO:0005634">
    <property type="term" value="C:nucleus"/>
    <property type="evidence" value="ECO:0007669"/>
    <property type="project" value="UniProtKB-SubCell"/>
</dbReference>
<feature type="region of interest" description="Disordered" evidence="3">
    <location>
        <begin position="173"/>
        <end position="196"/>
    </location>
</feature>
<feature type="compositionally biased region" description="Low complexity" evidence="3">
    <location>
        <begin position="435"/>
        <end position="454"/>
    </location>
</feature>
<dbReference type="Proteomes" id="UP000027195">
    <property type="component" value="Unassembled WGS sequence"/>
</dbReference>
<dbReference type="STRING" id="930990.A0A067N8B9"/>
<dbReference type="OrthoDB" id="205403at2759"/>
<feature type="compositionally biased region" description="Gly residues" evidence="3">
    <location>
        <begin position="502"/>
        <end position="518"/>
    </location>
</feature>
<dbReference type="AlphaFoldDB" id="A0A067N8B9"/>
<evidence type="ECO:0000259" key="4">
    <source>
        <dbReference type="Pfam" id="PF15612"/>
    </source>
</evidence>
<evidence type="ECO:0000313" key="6">
    <source>
        <dbReference type="Proteomes" id="UP000027195"/>
    </source>
</evidence>
<feature type="region of interest" description="Disordered" evidence="3">
    <location>
        <begin position="492"/>
        <end position="592"/>
    </location>
</feature>
<dbReference type="PANTHER" id="PTHR42107">
    <property type="entry name" value="YALI0D24453P"/>
    <property type="match status" value="1"/>
</dbReference>
<proteinExistence type="predicted"/>
<dbReference type="Pfam" id="PF15612">
    <property type="entry name" value="WHIM1"/>
    <property type="match status" value="1"/>
</dbReference>
<dbReference type="InParanoid" id="A0A067N8B9"/>
<feature type="region of interest" description="Disordered" evidence="3">
    <location>
        <begin position="354"/>
        <end position="463"/>
    </location>
</feature>